<dbReference type="Pfam" id="PF00877">
    <property type="entry name" value="NLPC_P60"/>
    <property type="match status" value="1"/>
</dbReference>
<accession>A0ABS4E450</accession>
<comment type="similarity">
    <text evidence="1">Belongs to the peptidase C40 family.</text>
</comment>
<dbReference type="PROSITE" id="PS51935">
    <property type="entry name" value="NLPC_P60"/>
    <property type="match status" value="1"/>
</dbReference>
<dbReference type="InterPro" id="IPR000064">
    <property type="entry name" value="NLP_P60_dom"/>
</dbReference>
<evidence type="ECO:0000256" key="4">
    <source>
        <dbReference type="ARBA" id="ARBA00022807"/>
    </source>
</evidence>
<proteinExistence type="inferred from homology"/>
<protein>
    <submittedName>
        <fullName evidence="6">Cell wall-associated NlpC family hydrolase</fullName>
    </submittedName>
</protein>
<name>A0ABS4E450_9HYPH</name>
<organism evidence="6 7">
    <name type="scientific">Rhizobium halophytocola</name>
    <dbReference type="NCBI Taxonomy" id="735519"/>
    <lineage>
        <taxon>Bacteria</taxon>
        <taxon>Pseudomonadati</taxon>
        <taxon>Pseudomonadota</taxon>
        <taxon>Alphaproteobacteria</taxon>
        <taxon>Hyphomicrobiales</taxon>
        <taxon>Rhizobiaceae</taxon>
        <taxon>Rhizobium/Agrobacterium group</taxon>
        <taxon>Rhizobium</taxon>
    </lineage>
</organism>
<dbReference type="InterPro" id="IPR038765">
    <property type="entry name" value="Papain-like_cys_pep_sf"/>
</dbReference>
<comment type="caution">
    <text evidence="6">The sequence shown here is derived from an EMBL/GenBank/DDBJ whole genome shotgun (WGS) entry which is preliminary data.</text>
</comment>
<dbReference type="SUPFAM" id="SSF54001">
    <property type="entry name" value="Cysteine proteinases"/>
    <property type="match status" value="1"/>
</dbReference>
<evidence type="ECO:0000313" key="6">
    <source>
        <dbReference type="EMBL" id="MBP1852679.1"/>
    </source>
</evidence>
<reference evidence="6 7" key="1">
    <citation type="submission" date="2021-03" db="EMBL/GenBank/DDBJ databases">
        <title>Genomic Encyclopedia of Type Strains, Phase IV (KMG-IV): sequencing the most valuable type-strain genomes for metagenomic binning, comparative biology and taxonomic classification.</title>
        <authorList>
            <person name="Goeker M."/>
        </authorList>
    </citation>
    <scope>NUCLEOTIDE SEQUENCE [LARGE SCALE GENOMIC DNA]</scope>
    <source>
        <strain evidence="6 7">DSM 21600</strain>
    </source>
</reference>
<keyword evidence="4" id="KW-0788">Thiol protease</keyword>
<dbReference type="Gene3D" id="3.90.1720.10">
    <property type="entry name" value="endopeptidase domain like (from Nostoc punctiforme)"/>
    <property type="match status" value="1"/>
</dbReference>
<evidence type="ECO:0000259" key="5">
    <source>
        <dbReference type="PROSITE" id="PS51935"/>
    </source>
</evidence>
<dbReference type="GO" id="GO:0016787">
    <property type="term" value="F:hydrolase activity"/>
    <property type="evidence" value="ECO:0007669"/>
    <property type="project" value="UniProtKB-KW"/>
</dbReference>
<feature type="domain" description="NlpC/P60" evidence="5">
    <location>
        <begin position="1"/>
        <end position="132"/>
    </location>
</feature>
<keyword evidence="2" id="KW-0645">Protease</keyword>
<evidence type="ECO:0000256" key="1">
    <source>
        <dbReference type="ARBA" id="ARBA00007074"/>
    </source>
</evidence>
<sequence length="139" mass="15442">MSHWSERYIGIAFAEHGRDFSGLDCWGLVHLALAEERAIAVPSYAGIVDFAEQADIASLVQGEQAKPVWHEIGGGLVRAFDVALFRRGRLASHVGLVVQPGLMLHVPFDHVKIESYRTGVWQNRLVGVYRHRELSEAAP</sequence>
<dbReference type="RefSeq" id="WP_209947714.1">
    <property type="nucleotide sequence ID" value="NZ_JAGGJU010000012.1"/>
</dbReference>
<evidence type="ECO:0000313" key="7">
    <source>
        <dbReference type="Proteomes" id="UP000759443"/>
    </source>
</evidence>
<gene>
    <name evidence="6" type="ORF">J2Z17_004137</name>
</gene>
<dbReference type="EMBL" id="JAGGJU010000012">
    <property type="protein sequence ID" value="MBP1852679.1"/>
    <property type="molecule type" value="Genomic_DNA"/>
</dbReference>
<keyword evidence="3 6" id="KW-0378">Hydrolase</keyword>
<evidence type="ECO:0000256" key="2">
    <source>
        <dbReference type="ARBA" id="ARBA00022670"/>
    </source>
</evidence>
<dbReference type="Proteomes" id="UP000759443">
    <property type="component" value="Unassembled WGS sequence"/>
</dbReference>
<evidence type="ECO:0000256" key="3">
    <source>
        <dbReference type="ARBA" id="ARBA00022801"/>
    </source>
</evidence>
<keyword evidence="7" id="KW-1185">Reference proteome</keyword>